<dbReference type="EnsemblPlants" id="evm.model.07.1359">
    <property type="protein sequence ID" value="cds.evm.model.07.1359"/>
    <property type="gene ID" value="evm.TU.07.1359"/>
</dbReference>
<sequence length="342" mass="37627">MTITRSGSKCPSHAQKISKNPKKSPSKSFKGDPKMGLKGIAKKGMTDVAESSGSKKRPFPAKVLSNSDFKDEVPHLESKPKVKPKLQLSNMKPTSAEFKSLKLSSFKFDIDYNSYKSVHVQEKPSVVECDISVKLNGFSKKVDDLELKIDLLHTSLEKISSDLVELKEFFSAQFISFAAQMATMQTDKGSDSSNNDGGNDNEEDIDSKGNEEEDDIEEEDAEGVDLDEGSGDEEEEGSDREEKDEDDNEDFESKGKNDKGSDDECDDSEKKNFVYFNDGVTQIDVEATAQSCVKAVEIMMSSGGIGGDSGNQVSNSKDIEIKEGRVLGVVVWLFYHFCLVAQ</sequence>
<dbReference type="EMBL" id="UZAU01000661">
    <property type="status" value="NOT_ANNOTATED_CDS"/>
    <property type="molecule type" value="Genomic_DNA"/>
</dbReference>
<evidence type="ECO:0000256" key="1">
    <source>
        <dbReference type="SAM" id="MobiDB-lite"/>
    </source>
</evidence>
<organism evidence="2 3">
    <name type="scientific">Cannabis sativa</name>
    <name type="common">Hemp</name>
    <name type="synonym">Marijuana</name>
    <dbReference type="NCBI Taxonomy" id="3483"/>
    <lineage>
        <taxon>Eukaryota</taxon>
        <taxon>Viridiplantae</taxon>
        <taxon>Streptophyta</taxon>
        <taxon>Embryophyta</taxon>
        <taxon>Tracheophyta</taxon>
        <taxon>Spermatophyta</taxon>
        <taxon>Magnoliopsida</taxon>
        <taxon>eudicotyledons</taxon>
        <taxon>Gunneridae</taxon>
        <taxon>Pentapetalae</taxon>
        <taxon>rosids</taxon>
        <taxon>fabids</taxon>
        <taxon>Rosales</taxon>
        <taxon>Cannabaceae</taxon>
        <taxon>Cannabis</taxon>
    </lineage>
</organism>
<keyword evidence="3" id="KW-1185">Reference proteome</keyword>
<dbReference type="Proteomes" id="UP000596661">
    <property type="component" value="Chromosome 7"/>
</dbReference>
<feature type="region of interest" description="Disordered" evidence="1">
    <location>
        <begin position="186"/>
        <end position="268"/>
    </location>
</feature>
<name>A0A803Q2C2_CANSA</name>
<dbReference type="AlphaFoldDB" id="A0A803Q2C2"/>
<accession>A0A803Q2C2</accession>
<evidence type="ECO:0000313" key="2">
    <source>
        <dbReference type="EnsemblPlants" id="cds.evm.model.07.1359"/>
    </source>
</evidence>
<proteinExistence type="predicted"/>
<evidence type="ECO:0000313" key="3">
    <source>
        <dbReference type="Proteomes" id="UP000596661"/>
    </source>
</evidence>
<feature type="region of interest" description="Disordered" evidence="1">
    <location>
        <begin position="1"/>
        <end position="63"/>
    </location>
</feature>
<protein>
    <submittedName>
        <fullName evidence="2">Uncharacterized protein</fullName>
    </submittedName>
</protein>
<feature type="compositionally biased region" description="Acidic residues" evidence="1">
    <location>
        <begin position="199"/>
        <end position="250"/>
    </location>
</feature>
<dbReference type="Gramene" id="evm.model.07.1359">
    <property type="protein sequence ID" value="cds.evm.model.07.1359"/>
    <property type="gene ID" value="evm.TU.07.1359"/>
</dbReference>
<reference evidence="2" key="2">
    <citation type="submission" date="2021-03" db="UniProtKB">
        <authorList>
            <consortium name="EnsemblPlants"/>
        </authorList>
    </citation>
    <scope>IDENTIFICATION</scope>
</reference>
<feature type="compositionally biased region" description="Basic and acidic residues" evidence="1">
    <location>
        <begin position="251"/>
        <end position="268"/>
    </location>
</feature>
<reference evidence="2" key="1">
    <citation type="submission" date="2018-11" db="EMBL/GenBank/DDBJ databases">
        <authorList>
            <person name="Grassa J C."/>
        </authorList>
    </citation>
    <scope>NUCLEOTIDE SEQUENCE [LARGE SCALE GENOMIC DNA]</scope>
</reference>